<protein>
    <submittedName>
        <fullName evidence="4">Uncharacterized protein</fullName>
    </submittedName>
</protein>
<evidence type="ECO:0000256" key="3">
    <source>
        <dbReference type="ARBA" id="ARBA00023002"/>
    </source>
</evidence>
<evidence type="ECO:0000313" key="5">
    <source>
        <dbReference type="Proteomes" id="UP001371456"/>
    </source>
</evidence>
<evidence type="ECO:0000256" key="1">
    <source>
        <dbReference type="ARBA" id="ARBA00006484"/>
    </source>
</evidence>
<comment type="caution">
    <text evidence="4">The sequence shown here is derived from an EMBL/GenBank/DDBJ whole genome shotgun (WGS) entry which is preliminary data.</text>
</comment>
<reference evidence="4 5" key="1">
    <citation type="submission" date="2024-02" db="EMBL/GenBank/DDBJ databases">
        <title>de novo genome assembly of Solanum bulbocastanum strain 11H21.</title>
        <authorList>
            <person name="Hosaka A.J."/>
        </authorList>
    </citation>
    <scope>NUCLEOTIDE SEQUENCE [LARGE SCALE GENOMIC DNA]</scope>
    <source>
        <tissue evidence="4">Young leaves</tissue>
    </source>
</reference>
<evidence type="ECO:0000256" key="2">
    <source>
        <dbReference type="ARBA" id="ARBA00022857"/>
    </source>
</evidence>
<evidence type="ECO:0000313" key="4">
    <source>
        <dbReference type="EMBL" id="KAK6773539.1"/>
    </source>
</evidence>
<dbReference type="AlphaFoldDB" id="A0AAN8SSI2"/>
<dbReference type="Gene3D" id="3.40.50.720">
    <property type="entry name" value="NAD(P)-binding Rossmann-like Domain"/>
    <property type="match status" value="1"/>
</dbReference>
<sequence>MENAETVIQTNYVGTKNMTKAMIPLMRTSPSGAAQTHWWPKDKIKLEALKKNKITNVSLRQQLEDVDSLTEEVIDNVMKIFWESGMASRHISPEDAADTAVWLALLPDQFCDRTLAIAITINTAPAEKVALSK</sequence>
<dbReference type="PANTHER" id="PTHR43490:SF104">
    <property type="entry name" value="SHORT-CHAIN DEHYDROGENASE_REDUCTASE"/>
    <property type="match status" value="1"/>
</dbReference>
<dbReference type="PANTHER" id="PTHR43490">
    <property type="entry name" value="(+)-NEOMENTHOL DEHYDROGENASE"/>
    <property type="match status" value="1"/>
</dbReference>
<keyword evidence="2" id="KW-0521">NADP</keyword>
<dbReference type="InterPro" id="IPR036291">
    <property type="entry name" value="NAD(P)-bd_dom_sf"/>
</dbReference>
<accession>A0AAN8SSI2</accession>
<dbReference type="GO" id="GO:0016020">
    <property type="term" value="C:membrane"/>
    <property type="evidence" value="ECO:0007669"/>
    <property type="project" value="TreeGrafter"/>
</dbReference>
<proteinExistence type="inferred from homology"/>
<name>A0AAN8SSI2_SOLBU</name>
<organism evidence="4 5">
    <name type="scientific">Solanum bulbocastanum</name>
    <name type="common">Wild potato</name>
    <dbReference type="NCBI Taxonomy" id="147425"/>
    <lineage>
        <taxon>Eukaryota</taxon>
        <taxon>Viridiplantae</taxon>
        <taxon>Streptophyta</taxon>
        <taxon>Embryophyta</taxon>
        <taxon>Tracheophyta</taxon>
        <taxon>Spermatophyta</taxon>
        <taxon>Magnoliopsida</taxon>
        <taxon>eudicotyledons</taxon>
        <taxon>Gunneridae</taxon>
        <taxon>Pentapetalae</taxon>
        <taxon>asterids</taxon>
        <taxon>lamiids</taxon>
        <taxon>Solanales</taxon>
        <taxon>Solanaceae</taxon>
        <taxon>Solanoideae</taxon>
        <taxon>Solaneae</taxon>
        <taxon>Solanum</taxon>
    </lineage>
</organism>
<keyword evidence="3" id="KW-0560">Oxidoreductase</keyword>
<dbReference type="GO" id="GO:0016491">
    <property type="term" value="F:oxidoreductase activity"/>
    <property type="evidence" value="ECO:0007669"/>
    <property type="project" value="UniProtKB-KW"/>
</dbReference>
<gene>
    <name evidence="4" type="ORF">RDI58_028777</name>
</gene>
<dbReference type="EMBL" id="JBANQN010000012">
    <property type="protein sequence ID" value="KAK6773539.1"/>
    <property type="molecule type" value="Genomic_DNA"/>
</dbReference>
<comment type="similarity">
    <text evidence="1">Belongs to the short-chain dehydrogenases/reductases (SDR) family.</text>
</comment>
<dbReference type="Proteomes" id="UP001371456">
    <property type="component" value="Unassembled WGS sequence"/>
</dbReference>
<keyword evidence="5" id="KW-1185">Reference proteome</keyword>
<dbReference type="SUPFAM" id="SSF51735">
    <property type="entry name" value="NAD(P)-binding Rossmann-fold domains"/>
    <property type="match status" value="1"/>
</dbReference>